<dbReference type="Gene3D" id="3.90.226.10">
    <property type="entry name" value="2-enoyl-CoA Hydratase, Chain A, domain 1"/>
    <property type="match status" value="1"/>
</dbReference>
<dbReference type="EMBL" id="JAESVD010000003">
    <property type="protein sequence ID" value="MBL4912683.1"/>
    <property type="molecule type" value="Genomic_DNA"/>
</dbReference>
<organism evidence="1 2">
    <name type="scientific">Shewanella schlegeliana</name>
    <dbReference type="NCBI Taxonomy" id="190308"/>
    <lineage>
        <taxon>Bacteria</taxon>
        <taxon>Pseudomonadati</taxon>
        <taxon>Pseudomonadota</taxon>
        <taxon>Gammaproteobacteria</taxon>
        <taxon>Alteromonadales</taxon>
        <taxon>Shewanellaceae</taxon>
        <taxon>Shewanella</taxon>
    </lineage>
</organism>
<keyword evidence="2" id="KW-1185">Reference proteome</keyword>
<evidence type="ECO:0000313" key="1">
    <source>
        <dbReference type="EMBL" id="MBL4912683.1"/>
    </source>
</evidence>
<protein>
    <recommendedName>
        <fullName evidence="3">Tail specific protease domain-containing protein</fullName>
    </recommendedName>
</protein>
<dbReference type="RefSeq" id="WP_202720924.1">
    <property type="nucleotide sequence ID" value="NZ_BPEX01000012.1"/>
</dbReference>
<gene>
    <name evidence="1" type="ORF">JMA39_05955</name>
</gene>
<accession>A0ABS1SVY9</accession>
<dbReference type="Proteomes" id="UP000604898">
    <property type="component" value="Unassembled WGS sequence"/>
</dbReference>
<sequence length="494" mass="55476">MTLSYKGILGIFSLLICISAGLLSYQSFFPNQIKTELNVRQYQQDMKLVLDKLAQHSAFAANNPQRLHEITLEANSLIQRSIGIIQSAQLAQQLQRLLSQLDDPAVQVFAPRLNTPTAGKLPINLVFDQRYWQALNLRGKPVDAQYPYLSHIDGLPIAHWILASQRYLPSSLKQSRVAQANGIIQIARLRREIGLRHSNETIVTLTDGELSVQRALTLIQAKEAEPIESTQHRVDFRLPPQIDTETLQQLSLQLATQPESHSPSQLIIDIRAIKQPQDLLMAWLTKHFSDNKQQQKPLAVLQYKRFANARADRIASQYTPMSQLSFFEQTELKIRGFDNELKPSEAFSDYLVRRFQAFDTESITELGFIPKVDSNSEIALGLAKSAQLFLRVDSSCEQECEWIALATQHWPRVSLIGATTRGDLGPRYRITLPNSGVQVQFSSGLVYRPNGQLLSGAGLTPDIALNQLAFYKINAIELIGEKLLAQHPVPSVSP</sequence>
<comment type="caution">
    <text evidence="1">The sequence shown here is derived from an EMBL/GenBank/DDBJ whole genome shotgun (WGS) entry which is preliminary data.</text>
</comment>
<dbReference type="SUPFAM" id="SSF52096">
    <property type="entry name" value="ClpP/crotonase"/>
    <property type="match status" value="1"/>
</dbReference>
<proteinExistence type="predicted"/>
<name>A0ABS1SVY9_9GAMM</name>
<evidence type="ECO:0008006" key="3">
    <source>
        <dbReference type="Google" id="ProtNLM"/>
    </source>
</evidence>
<dbReference type="InterPro" id="IPR029045">
    <property type="entry name" value="ClpP/crotonase-like_dom_sf"/>
</dbReference>
<evidence type="ECO:0000313" key="2">
    <source>
        <dbReference type="Proteomes" id="UP000604898"/>
    </source>
</evidence>
<reference evidence="1 2" key="1">
    <citation type="submission" date="2021-01" db="EMBL/GenBank/DDBJ databases">
        <title>Genome sequence of Shewanella schlegeliana JCM 11561.</title>
        <authorList>
            <person name="Zhang H."/>
            <person name="Li C."/>
        </authorList>
    </citation>
    <scope>NUCLEOTIDE SEQUENCE [LARGE SCALE GENOMIC DNA]</scope>
    <source>
        <strain evidence="1 2">JCM 11561</strain>
    </source>
</reference>